<dbReference type="InterPro" id="IPR014710">
    <property type="entry name" value="RmlC-like_jellyroll"/>
</dbReference>
<evidence type="ECO:0000256" key="8">
    <source>
        <dbReference type="PIRSR" id="PIRSR600888-1"/>
    </source>
</evidence>
<dbReference type="InterPro" id="IPR000888">
    <property type="entry name" value="RmlC-like"/>
</dbReference>
<dbReference type="Proteomes" id="UP000237344">
    <property type="component" value="Unassembled WGS sequence"/>
</dbReference>
<dbReference type="PANTHER" id="PTHR21047">
    <property type="entry name" value="DTDP-6-DEOXY-D-GLUCOSE-3,5 EPIMERASE"/>
    <property type="match status" value="1"/>
</dbReference>
<dbReference type="EMBL" id="POTC01000015">
    <property type="protein sequence ID" value="POF62866.1"/>
    <property type="molecule type" value="Genomic_DNA"/>
</dbReference>
<keyword evidence="10" id="KW-0413">Isomerase</keyword>
<evidence type="ECO:0000313" key="11">
    <source>
        <dbReference type="Proteomes" id="UP000237344"/>
    </source>
</evidence>
<comment type="catalytic activity">
    <reaction evidence="1">
        <text>dTDP-4-dehydro-6-deoxy-alpha-D-glucose = dTDP-4-dehydro-beta-L-rhamnose</text>
        <dbReference type="Rhea" id="RHEA:16969"/>
        <dbReference type="ChEBI" id="CHEBI:57649"/>
        <dbReference type="ChEBI" id="CHEBI:62830"/>
        <dbReference type="EC" id="5.1.3.13"/>
    </reaction>
</comment>
<dbReference type="SUPFAM" id="SSF51182">
    <property type="entry name" value="RmlC-like cupins"/>
    <property type="match status" value="1"/>
</dbReference>
<organism evidence="10 11">
    <name type="scientific">Novacetimonas maltaceti</name>
    <dbReference type="NCBI Taxonomy" id="1203393"/>
    <lineage>
        <taxon>Bacteria</taxon>
        <taxon>Pseudomonadati</taxon>
        <taxon>Pseudomonadota</taxon>
        <taxon>Alphaproteobacteria</taxon>
        <taxon>Acetobacterales</taxon>
        <taxon>Acetobacteraceae</taxon>
        <taxon>Novacetimonas</taxon>
    </lineage>
</organism>
<gene>
    <name evidence="10" type="primary">rfbC</name>
    <name evidence="10" type="ORF">KMAL_14760</name>
</gene>
<dbReference type="OrthoDB" id="9800680at2"/>
<keyword evidence="11" id="KW-1185">Reference proteome</keyword>
<proteinExistence type="predicted"/>
<evidence type="ECO:0000256" key="6">
    <source>
        <dbReference type="ARBA" id="ARBA00031424"/>
    </source>
</evidence>
<evidence type="ECO:0000256" key="5">
    <source>
        <dbReference type="ARBA" id="ARBA00029758"/>
    </source>
</evidence>
<evidence type="ECO:0000256" key="4">
    <source>
        <dbReference type="ARBA" id="ARBA00019595"/>
    </source>
</evidence>
<feature type="site" description="Participates in a stacking interaction with the thymidine ring of dTDP-4-oxo-6-deoxyglucose" evidence="9">
    <location>
        <position position="138"/>
    </location>
</feature>
<dbReference type="EC" id="5.1.3.13" evidence="3"/>
<dbReference type="CDD" id="cd00438">
    <property type="entry name" value="cupin_RmlC"/>
    <property type="match status" value="1"/>
</dbReference>
<evidence type="ECO:0000256" key="1">
    <source>
        <dbReference type="ARBA" id="ARBA00001298"/>
    </source>
</evidence>
<evidence type="ECO:0000256" key="7">
    <source>
        <dbReference type="ARBA" id="ARBA00033311"/>
    </source>
</evidence>
<evidence type="ECO:0000256" key="2">
    <source>
        <dbReference type="ARBA" id="ARBA00001997"/>
    </source>
</evidence>
<evidence type="ECO:0000256" key="3">
    <source>
        <dbReference type="ARBA" id="ARBA00012098"/>
    </source>
</evidence>
<evidence type="ECO:0000256" key="9">
    <source>
        <dbReference type="PIRSR" id="PIRSR600888-3"/>
    </source>
</evidence>
<comment type="caution">
    <text evidence="10">The sequence shown here is derived from an EMBL/GenBank/DDBJ whole genome shotgun (WGS) entry which is preliminary data.</text>
</comment>
<evidence type="ECO:0000313" key="10">
    <source>
        <dbReference type="EMBL" id="POF62866.1"/>
    </source>
</evidence>
<dbReference type="GO" id="GO:0000271">
    <property type="term" value="P:polysaccharide biosynthetic process"/>
    <property type="evidence" value="ECO:0007669"/>
    <property type="project" value="TreeGrafter"/>
</dbReference>
<dbReference type="GO" id="GO:0019305">
    <property type="term" value="P:dTDP-rhamnose biosynthetic process"/>
    <property type="evidence" value="ECO:0007669"/>
    <property type="project" value="TreeGrafter"/>
</dbReference>
<feature type="active site" description="Proton acceptor" evidence="8">
    <location>
        <position position="62"/>
    </location>
</feature>
<dbReference type="InterPro" id="IPR011051">
    <property type="entry name" value="RmlC_Cupin_sf"/>
</dbReference>
<dbReference type="RefSeq" id="WP_110095099.1">
    <property type="nucleotide sequence ID" value="NZ_NKUE01000016.1"/>
</dbReference>
<dbReference type="PANTHER" id="PTHR21047:SF2">
    <property type="entry name" value="THYMIDINE DIPHOSPHO-4-KETO-RHAMNOSE 3,5-EPIMERASE"/>
    <property type="match status" value="1"/>
</dbReference>
<dbReference type="AlphaFoldDB" id="A0A2S3W203"/>
<reference evidence="10 11" key="1">
    <citation type="submission" date="2018-01" db="EMBL/GenBank/DDBJ databases">
        <title>Draft Genome Sequence of Komagataeibacter maltaceti LMG 1529, a Vinegar Producing Acetic Acid Bacterium Isolated from Malt Vinegar Brewery Acetifiers.</title>
        <authorList>
            <person name="Zhang Q."/>
            <person name="Hollensteiner J."/>
            <person name="Poehlein A."/>
            <person name="Daniel R."/>
        </authorList>
    </citation>
    <scope>NUCLEOTIDE SEQUENCE [LARGE SCALE GENOMIC DNA]</scope>
    <source>
        <strain evidence="10 11">LMG 1529</strain>
    </source>
</reference>
<dbReference type="Gene3D" id="2.60.120.10">
    <property type="entry name" value="Jelly Rolls"/>
    <property type="match status" value="1"/>
</dbReference>
<feature type="active site" description="Proton donor" evidence="8">
    <location>
        <position position="132"/>
    </location>
</feature>
<comment type="function">
    <text evidence="2">Catalyzes the epimerization of the C3' and C5'positions of dTDP-6-deoxy-D-xylo-4-hexulose, forming dTDP-6-deoxy-L-lyxo-4-hexulose.</text>
</comment>
<protein>
    <recommendedName>
        <fullName evidence="4">dTDP-4-dehydrorhamnose 3,5-epimerase</fullName>
        <ecNumber evidence="3">5.1.3.13</ecNumber>
    </recommendedName>
    <alternativeName>
        <fullName evidence="6">Thymidine diphospho-4-keto-rhamnose 3,5-epimerase</fullName>
    </alternativeName>
    <alternativeName>
        <fullName evidence="5">dTDP-4-keto-6-deoxyglucose 3,5-epimerase</fullName>
    </alternativeName>
    <alternativeName>
        <fullName evidence="7">dTDP-6-deoxy-D-xylo-4-hexulose 3,5-epimerase</fullName>
    </alternativeName>
</protein>
<name>A0A2S3W203_9PROT</name>
<dbReference type="Pfam" id="PF00908">
    <property type="entry name" value="dTDP_sugar_isom"/>
    <property type="match status" value="1"/>
</dbReference>
<sequence>MLFRQAEISGARTITLPRHHDERGSFGRIFDRERFADNGISCNFVQASISRTSYAGTLRGLHFQRFPHAEAKLVHCLRGEMYDVICDLRPDSPTYLKHQSFYLNCSDNEMIFIPPGCAHGFMTLSDDVEVLYAMSDIYAPDHAMGLRFDDPVLGISWPRPVAHISTRDLEWPKYKDSKHHDRIK</sequence>
<dbReference type="GO" id="GO:0005829">
    <property type="term" value="C:cytosol"/>
    <property type="evidence" value="ECO:0007669"/>
    <property type="project" value="TreeGrafter"/>
</dbReference>
<accession>A0A2S3W203</accession>
<dbReference type="GO" id="GO:0008830">
    <property type="term" value="F:dTDP-4-dehydrorhamnose 3,5-epimerase activity"/>
    <property type="evidence" value="ECO:0007669"/>
    <property type="project" value="UniProtKB-EC"/>
</dbReference>